<sequence length="44" mass="4865">MQPPGKVSKTLNRYIYPPGITYKNNLSGYCSDNISVCQPGQIMS</sequence>
<protein>
    <submittedName>
        <fullName evidence="1">Uncharacterized protein</fullName>
    </submittedName>
</protein>
<proteinExistence type="predicted"/>
<dbReference type="AlphaFoldDB" id="A0A0E9TC30"/>
<reference evidence="1" key="1">
    <citation type="submission" date="2014-11" db="EMBL/GenBank/DDBJ databases">
        <authorList>
            <person name="Amaro Gonzalez C."/>
        </authorList>
    </citation>
    <scope>NUCLEOTIDE SEQUENCE</scope>
</reference>
<dbReference type="EMBL" id="GBXM01057580">
    <property type="protein sequence ID" value="JAH50997.1"/>
    <property type="molecule type" value="Transcribed_RNA"/>
</dbReference>
<evidence type="ECO:0000313" key="1">
    <source>
        <dbReference type="EMBL" id="JAH50997.1"/>
    </source>
</evidence>
<accession>A0A0E9TC30</accession>
<name>A0A0E9TC30_ANGAN</name>
<organism evidence="1">
    <name type="scientific">Anguilla anguilla</name>
    <name type="common">European freshwater eel</name>
    <name type="synonym">Muraena anguilla</name>
    <dbReference type="NCBI Taxonomy" id="7936"/>
    <lineage>
        <taxon>Eukaryota</taxon>
        <taxon>Metazoa</taxon>
        <taxon>Chordata</taxon>
        <taxon>Craniata</taxon>
        <taxon>Vertebrata</taxon>
        <taxon>Euteleostomi</taxon>
        <taxon>Actinopterygii</taxon>
        <taxon>Neopterygii</taxon>
        <taxon>Teleostei</taxon>
        <taxon>Anguilliformes</taxon>
        <taxon>Anguillidae</taxon>
        <taxon>Anguilla</taxon>
    </lineage>
</organism>
<reference evidence="1" key="2">
    <citation type="journal article" date="2015" name="Fish Shellfish Immunol.">
        <title>Early steps in the European eel (Anguilla anguilla)-Vibrio vulnificus interaction in the gills: Role of the RtxA13 toxin.</title>
        <authorList>
            <person name="Callol A."/>
            <person name="Pajuelo D."/>
            <person name="Ebbesson L."/>
            <person name="Teles M."/>
            <person name="MacKenzie S."/>
            <person name="Amaro C."/>
        </authorList>
    </citation>
    <scope>NUCLEOTIDE SEQUENCE</scope>
</reference>